<dbReference type="Gene3D" id="3.40.605.10">
    <property type="entry name" value="Aldehyde Dehydrogenase, Chain A, domain 1"/>
    <property type="match status" value="1"/>
</dbReference>
<dbReference type="InterPro" id="IPR029510">
    <property type="entry name" value="Ald_DH_CS_GLU"/>
</dbReference>
<evidence type="ECO:0000259" key="4">
    <source>
        <dbReference type="Pfam" id="PF00171"/>
    </source>
</evidence>
<dbReference type="RefSeq" id="WP_344395821.1">
    <property type="nucleotide sequence ID" value="NZ_BAAASJ010000118.1"/>
</dbReference>
<evidence type="ECO:0000256" key="2">
    <source>
        <dbReference type="PROSITE-ProRule" id="PRU10007"/>
    </source>
</evidence>
<dbReference type="PROSITE" id="PS00687">
    <property type="entry name" value="ALDEHYDE_DEHYDR_GLU"/>
    <property type="match status" value="1"/>
</dbReference>
<dbReference type="InterPro" id="IPR015590">
    <property type="entry name" value="Aldehyde_DH_dom"/>
</dbReference>
<name>A0ABP6E5B1_9ACTN</name>
<dbReference type="InterPro" id="IPR016160">
    <property type="entry name" value="Ald_DH_CS_CYS"/>
</dbReference>
<comment type="similarity">
    <text evidence="3">Belongs to the aldehyde dehydrogenase family.</text>
</comment>
<evidence type="ECO:0000313" key="5">
    <source>
        <dbReference type="EMBL" id="GAA2658896.1"/>
    </source>
</evidence>
<dbReference type="PANTHER" id="PTHR11699">
    <property type="entry name" value="ALDEHYDE DEHYDROGENASE-RELATED"/>
    <property type="match status" value="1"/>
</dbReference>
<proteinExistence type="inferred from homology"/>
<protein>
    <submittedName>
        <fullName evidence="5">Aldehyde dehydrogenase DhaS</fullName>
    </submittedName>
</protein>
<keyword evidence="6" id="KW-1185">Reference proteome</keyword>
<dbReference type="InterPro" id="IPR016161">
    <property type="entry name" value="Ald_DH/histidinol_DH"/>
</dbReference>
<evidence type="ECO:0000313" key="6">
    <source>
        <dbReference type="Proteomes" id="UP001500151"/>
    </source>
</evidence>
<dbReference type="SUPFAM" id="SSF53720">
    <property type="entry name" value="ALDH-like"/>
    <property type="match status" value="1"/>
</dbReference>
<organism evidence="5 6">
    <name type="scientific">Streptomyces vastus</name>
    <dbReference type="NCBI Taxonomy" id="285451"/>
    <lineage>
        <taxon>Bacteria</taxon>
        <taxon>Bacillati</taxon>
        <taxon>Actinomycetota</taxon>
        <taxon>Actinomycetes</taxon>
        <taxon>Kitasatosporales</taxon>
        <taxon>Streptomycetaceae</taxon>
        <taxon>Streptomyces</taxon>
    </lineage>
</organism>
<reference evidence="6" key="1">
    <citation type="journal article" date="2019" name="Int. J. Syst. Evol. Microbiol.">
        <title>The Global Catalogue of Microorganisms (GCM) 10K type strain sequencing project: providing services to taxonomists for standard genome sequencing and annotation.</title>
        <authorList>
            <consortium name="The Broad Institute Genomics Platform"/>
            <consortium name="The Broad Institute Genome Sequencing Center for Infectious Disease"/>
            <person name="Wu L."/>
            <person name="Ma J."/>
        </authorList>
    </citation>
    <scope>NUCLEOTIDE SEQUENCE [LARGE SCALE GENOMIC DNA]</scope>
    <source>
        <strain evidence="6">JCM 4524</strain>
    </source>
</reference>
<dbReference type="InterPro" id="IPR016162">
    <property type="entry name" value="Ald_DH_N"/>
</dbReference>
<dbReference type="Gene3D" id="3.40.309.10">
    <property type="entry name" value="Aldehyde Dehydrogenase, Chain A, domain 2"/>
    <property type="match status" value="1"/>
</dbReference>
<feature type="domain" description="Aldehyde dehydrogenase" evidence="4">
    <location>
        <begin position="45"/>
        <end position="515"/>
    </location>
</feature>
<keyword evidence="1 3" id="KW-0560">Oxidoreductase</keyword>
<dbReference type="EMBL" id="BAAASJ010000118">
    <property type="protein sequence ID" value="GAA2658896.1"/>
    <property type="molecule type" value="Genomic_DNA"/>
</dbReference>
<evidence type="ECO:0000256" key="3">
    <source>
        <dbReference type="RuleBase" id="RU003345"/>
    </source>
</evidence>
<sequence length="520" mass="54515">MHSAAAPVTGAAEGVTDAAEAVTDAAEAVTRFLAEPRTMFIGGHWVGALSGRSYPSVDPSTGTVLTTVPDGDAADINRAVAAARRAFDAPGWRRMSPMERGALLNRVADVIEAHAEELALLESHDNGKPVSVARAVDVGTSVKLFRYFAGWPSKLEGSTIPVSPRGGLRVLNYTTRQPLGVAGLIVPWNFPVSMACWKLAPALATGCTVVLKPAEETPLSTLRLAELLQEAGVPDGVVNVVTGRGATAGAALAAHDGVDKIAFTGSTETGRAIVRAAAGNLKKVSLELGGKSPNIVLPDADPQAVAEAAAQAVFFNQGQVCTAGSRLYVHRKIFDEVLDAVAERARGIVVGPGSDPATEMGPLVSARHHERVSGYIAAGREQGARLAAGGGRPDLGAPYDGGYFVQPTVFVAPDDSLSIVQEEIFGPVLAAMRWDDVDDLVERANDSPFGLSAGIWTSDLGHAHRIADELQAGTVWINCYNLTDPASPFGGFKQSGWGREMGRTVLDLYTEVKSVWVNLS</sequence>
<dbReference type="PROSITE" id="PS00070">
    <property type="entry name" value="ALDEHYDE_DEHYDR_CYS"/>
    <property type="match status" value="1"/>
</dbReference>
<comment type="caution">
    <text evidence="5">The sequence shown here is derived from an EMBL/GenBank/DDBJ whole genome shotgun (WGS) entry which is preliminary data.</text>
</comment>
<dbReference type="Pfam" id="PF00171">
    <property type="entry name" value="Aldedh"/>
    <property type="match status" value="1"/>
</dbReference>
<dbReference type="Proteomes" id="UP001500151">
    <property type="component" value="Unassembled WGS sequence"/>
</dbReference>
<accession>A0ABP6E5B1</accession>
<evidence type="ECO:0000256" key="1">
    <source>
        <dbReference type="ARBA" id="ARBA00023002"/>
    </source>
</evidence>
<feature type="active site" evidence="2">
    <location>
        <position position="287"/>
    </location>
</feature>
<dbReference type="InterPro" id="IPR016163">
    <property type="entry name" value="Ald_DH_C"/>
</dbReference>
<gene>
    <name evidence="5" type="primary">dhaS</name>
    <name evidence="5" type="ORF">GCM10010307_75030</name>
</gene>